<dbReference type="EMBL" id="GBXM01064171">
    <property type="protein sequence ID" value="JAH44406.1"/>
    <property type="molecule type" value="Transcribed_RNA"/>
</dbReference>
<accession>A0A0E9SSX0</accession>
<reference evidence="1" key="1">
    <citation type="submission" date="2014-11" db="EMBL/GenBank/DDBJ databases">
        <authorList>
            <person name="Amaro Gonzalez C."/>
        </authorList>
    </citation>
    <scope>NUCLEOTIDE SEQUENCE</scope>
</reference>
<protein>
    <submittedName>
        <fullName evidence="1">Uncharacterized protein</fullName>
    </submittedName>
</protein>
<proteinExistence type="predicted"/>
<reference evidence="1" key="2">
    <citation type="journal article" date="2015" name="Fish Shellfish Immunol.">
        <title>Early steps in the European eel (Anguilla anguilla)-Vibrio vulnificus interaction in the gills: Role of the RtxA13 toxin.</title>
        <authorList>
            <person name="Callol A."/>
            <person name="Pajuelo D."/>
            <person name="Ebbesson L."/>
            <person name="Teles M."/>
            <person name="MacKenzie S."/>
            <person name="Amaro C."/>
        </authorList>
    </citation>
    <scope>NUCLEOTIDE SEQUENCE</scope>
</reference>
<evidence type="ECO:0000313" key="1">
    <source>
        <dbReference type="EMBL" id="JAH44406.1"/>
    </source>
</evidence>
<sequence length="74" mass="8043">MSVHGEGRVTRIEGEPALIDHGLVAGAVEIFDVDIDFADLVPLVWLAHIQEMWPQPTDRVLGNVSQGLAHSSTK</sequence>
<dbReference type="AlphaFoldDB" id="A0A0E9SSX0"/>
<name>A0A0E9SSX0_ANGAN</name>
<organism evidence="1">
    <name type="scientific">Anguilla anguilla</name>
    <name type="common">European freshwater eel</name>
    <name type="synonym">Muraena anguilla</name>
    <dbReference type="NCBI Taxonomy" id="7936"/>
    <lineage>
        <taxon>Eukaryota</taxon>
        <taxon>Metazoa</taxon>
        <taxon>Chordata</taxon>
        <taxon>Craniata</taxon>
        <taxon>Vertebrata</taxon>
        <taxon>Euteleostomi</taxon>
        <taxon>Actinopterygii</taxon>
        <taxon>Neopterygii</taxon>
        <taxon>Teleostei</taxon>
        <taxon>Anguilliformes</taxon>
        <taxon>Anguillidae</taxon>
        <taxon>Anguilla</taxon>
    </lineage>
</organism>